<dbReference type="PROSITE" id="PS50157">
    <property type="entry name" value="ZINC_FINGER_C2H2_2"/>
    <property type="match status" value="1"/>
</dbReference>
<dbReference type="PROSITE" id="PS00028">
    <property type="entry name" value="ZINC_FINGER_C2H2_1"/>
    <property type="match status" value="1"/>
</dbReference>
<evidence type="ECO:0000313" key="4">
    <source>
        <dbReference type="Proteomes" id="UP000215335"/>
    </source>
</evidence>
<keyword evidence="1" id="KW-0479">Metal-binding</keyword>
<reference evidence="3 4" key="1">
    <citation type="journal article" date="2017" name="Curr. Biol.">
        <title>The Evolution of Venom by Co-option of Single-Copy Genes.</title>
        <authorList>
            <person name="Martinson E.O."/>
            <person name="Mrinalini"/>
            <person name="Kelkar Y.D."/>
            <person name="Chang C.H."/>
            <person name="Werren J.H."/>
        </authorList>
    </citation>
    <scope>NUCLEOTIDE SEQUENCE [LARGE SCALE GENOMIC DNA]</scope>
    <source>
        <strain evidence="3 4">Alberta</strain>
        <tissue evidence="3">Whole body</tissue>
    </source>
</reference>
<sequence length="174" mass="19230">MIRFGEVGSGKVWLLVYPRSFYDLMTVALGDSIGRLRVLGRDGVSDYLEGSQHSASVHHAAARGPCLRNVNVAEAVNVGGPRFVTCRCPSNAVGYVPSNPTVMVVVRDRFFRRHVCPTDGCPFTTSLLPHMRAHAQVEYDPDGSSKHHACSLCPKIYKQRCHLMRHHRIAHAPG</sequence>
<name>A0A232EDZ9_9HYME</name>
<keyword evidence="4" id="KW-1185">Reference proteome</keyword>
<protein>
    <recommendedName>
        <fullName evidence="2">C2H2-type domain-containing protein</fullName>
    </recommendedName>
</protein>
<evidence type="ECO:0000256" key="1">
    <source>
        <dbReference type="PROSITE-ProRule" id="PRU00042"/>
    </source>
</evidence>
<gene>
    <name evidence="3" type="ORF">TSAR_004961</name>
</gene>
<feature type="non-terminal residue" evidence="3">
    <location>
        <position position="174"/>
    </location>
</feature>
<keyword evidence="1" id="KW-0862">Zinc</keyword>
<dbReference type="OrthoDB" id="8951118at2759"/>
<evidence type="ECO:0000313" key="3">
    <source>
        <dbReference type="EMBL" id="OXU16563.1"/>
    </source>
</evidence>
<dbReference type="GO" id="GO:0008270">
    <property type="term" value="F:zinc ion binding"/>
    <property type="evidence" value="ECO:0007669"/>
    <property type="project" value="UniProtKB-KW"/>
</dbReference>
<keyword evidence="1" id="KW-0863">Zinc-finger</keyword>
<proteinExistence type="predicted"/>
<dbReference type="InterPro" id="IPR013087">
    <property type="entry name" value="Znf_C2H2_type"/>
</dbReference>
<comment type="caution">
    <text evidence="3">The sequence shown here is derived from an EMBL/GenBank/DDBJ whole genome shotgun (WGS) entry which is preliminary data.</text>
</comment>
<accession>A0A232EDZ9</accession>
<dbReference type="AlphaFoldDB" id="A0A232EDZ9"/>
<organism evidence="3 4">
    <name type="scientific">Trichomalopsis sarcophagae</name>
    <dbReference type="NCBI Taxonomy" id="543379"/>
    <lineage>
        <taxon>Eukaryota</taxon>
        <taxon>Metazoa</taxon>
        <taxon>Ecdysozoa</taxon>
        <taxon>Arthropoda</taxon>
        <taxon>Hexapoda</taxon>
        <taxon>Insecta</taxon>
        <taxon>Pterygota</taxon>
        <taxon>Neoptera</taxon>
        <taxon>Endopterygota</taxon>
        <taxon>Hymenoptera</taxon>
        <taxon>Apocrita</taxon>
        <taxon>Proctotrupomorpha</taxon>
        <taxon>Chalcidoidea</taxon>
        <taxon>Pteromalidae</taxon>
        <taxon>Pteromalinae</taxon>
        <taxon>Trichomalopsis</taxon>
    </lineage>
</organism>
<feature type="domain" description="C2H2-type" evidence="2">
    <location>
        <begin position="148"/>
        <end position="174"/>
    </location>
</feature>
<evidence type="ECO:0000259" key="2">
    <source>
        <dbReference type="PROSITE" id="PS50157"/>
    </source>
</evidence>
<dbReference type="EMBL" id="NNAY01005792">
    <property type="protein sequence ID" value="OXU16563.1"/>
    <property type="molecule type" value="Genomic_DNA"/>
</dbReference>
<dbReference type="Proteomes" id="UP000215335">
    <property type="component" value="Unassembled WGS sequence"/>
</dbReference>